<evidence type="ECO:0000256" key="6">
    <source>
        <dbReference type="SAM" id="SignalP"/>
    </source>
</evidence>
<dbReference type="RefSeq" id="WP_203374161.1">
    <property type="nucleotide sequence ID" value="NZ_JAENHP010000001.1"/>
</dbReference>
<dbReference type="InterPro" id="IPR007348">
    <property type="entry name" value="CopC_dom"/>
</dbReference>
<sequence length="177" mass="17250">MTRSRSVAVIVAAVAAVAVLAPAAPASAHAQLLSSVPAAGAALPEAPSVVTLRFSEDLNPEFTTVVLSNAAQQRIPAAPPVVAAATATVSVDGPLTAGAYTVAYRVVSKDGHTVQGSYGFTVGPPPSAAAAPSAVAAVSNDSGGIPAGLLISLAVLGAALIAAAAYFATSGRRPKRT</sequence>
<dbReference type="InterPro" id="IPR032694">
    <property type="entry name" value="CopC/D"/>
</dbReference>
<dbReference type="SUPFAM" id="SSF81296">
    <property type="entry name" value="E set domains"/>
    <property type="match status" value="1"/>
</dbReference>
<dbReference type="Pfam" id="PF04234">
    <property type="entry name" value="CopC"/>
    <property type="match status" value="1"/>
</dbReference>
<dbReference type="InterPro" id="IPR014755">
    <property type="entry name" value="Cu-Rt/internalin_Ig-like"/>
</dbReference>
<organism evidence="8 9">
    <name type="scientific">Paractinoplanes ovalisporus</name>
    <dbReference type="NCBI Taxonomy" id="2810368"/>
    <lineage>
        <taxon>Bacteria</taxon>
        <taxon>Bacillati</taxon>
        <taxon>Actinomycetota</taxon>
        <taxon>Actinomycetes</taxon>
        <taxon>Micromonosporales</taxon>
        <taxon>Micromonosporaceae</taxon>
        <taxon>Paractinoplanes</taxon>
    </lineage>
</organism>
<keyword evidence="9" id="KW-1185">Reference proteome</keyword>
<accession>A0ABS2A328</accession>
<dbReference type="PANTHER" id="PTHR34820:SF4">
    <property type="entry name" value="INNER MEMBRANE PROTEIN YEBZ"/>
    <property type="match status" value="1"/>
</dbReference>
<keyword evidence="5" id="KW-1133">Transmembrane helix</keyword>
<feature type="transmembrane region" description="Helical" evidence="5">
    <location>
        <begin position="147"/>
        <end position="168"/>
    </location>
</feature>
<comment type="subcellular location">
    <subcellularLocation>
        <location evidence="1">Cell envelope</location>
    </subcellularLocation>
</comment>
<evidence type="ECO:0000256" key="3">
    <source>
        <dbReference type="ARBA" id="ARBA00022729"/>
    </source>
</evidence>
<gene>
    <name evidence="8" type="ORF">JIG36_01625</name>
</gene>
<dbReference type="InterPro" id="IPR014756">
    <property type="entry name" value="Ig_E-set"/>
</dbReference>
<keyword evidence="5" id="KW-0472">Membrane</keyword>
<keyword evidence="2" id="KW-0479">Metal-binding</keyword>
<evidence type="ECO:0000256" key="4">
    <source>
        <dbReference type="ARBA" id="ARBA00023008"/>
    </source>
</evidence>
<evidence type="ECO:0000313" key="9">
    <source>
        <dbReference type="Proteomes" id="UP000632138"/>
    </source>
</evidence>
<reference evidence="8 9" key="1">
    <citation type="submission" date="2021-01" db="EMBL/GenBank/DDBJ databases">
        <title>Actinoplanes sp. nov. LDG1-06 isolated from lichen.</title>
        <authorList>
            <person name="Saeng-In P."/>
            <person name="Phongsopitanun W."/>
            <person name="Kanchanasin P."/>
            <person name="Yuki M."/>
            <person name="Kudo T."/>
            <person name="Ohkuma M."/>
            <person name="Tanasupawat S."/>
        </authorList>
    </citation>
    <scope>NUCLEOTIDE SEQUENCE [LARGE SCALE GENOMIC DNA]</scope>
    <source>
        <strain evidence="8 9">LDG1-06</strain>
    </source>
</reference>
<keyword evidence="5" id="KW-0812">Transmembrane</keyword>
<dbReference type="Proteomes" id="UP000632138">
    <property type="component" value="Unassembled WGS sequence"/>
</dbReference>
<protein>
    <submittedName>
        <fullName evidence="8">Copper resistance protein CopC</fullName>
    </submittedName>
</protein>
<proteinExistence type="predicted"/>
<dbReference type="PANTHER" id="PTHR34820">
    <property type="entry name" value="INNER MEMBRANE PROTEIN YEBZ"/>
    <property type="match status" value="1"/>
</dbReference>
<feature type="chain" id="PRO_5045480741" evidence="6">
    <location>
        <begin position="31"/>
        <end position="177"/>
    </location>
</feature>
<evidence type="ECO:0000259" key="7">
    <source>
        <dbReference type="Pfam" id="PF04234"/>
    </source>
</evidence>
<evidence type="ECO:0000256" key="2">
    <source>
        <dbReference type="ARBA" id="ARBA00022723"/>
    </source>
</evidence>
<comment type="caution">
    <text evidence="8">The sequence shown here is derived from an EMBL/GenBank/DDBJ whole genome shotgun (WGS) entry which is preliminary data.</text>
</comment>
<dbReference type="EMBL" id="JAENHP010000001">
    <property type="protein sequence ID" value="MBM2614253.1"/>
    <property type="molecule type" value="Genomic_DNA"/>
</dbReference>
<feature type="signal peptide" evidence="6">
    <location>
        <begin position="1"/>
        <end position="30"/>
    </location>
</feature>
<feature type="domain" description="CopC" evidence="7">
    <location>
        <begin position="29"/>
        <end position="122"/>
    </location>
</feature>
<evidence type="ECO:0000256" key="1">
    <source>
        <dbReference type="ARBA" id="ARBA00004196"/>
    </source>
</evidence>
<name>A0ABS2A328_9ACTN</name>
<keyword evidence="4" id="KW-0186">Copper</keyword>
<dbReference type="Gene3D" id="2.60.40.1220">
    <property type="match status" value="1"/>
</dbReference>
<evidence type="ECO:0000256" key="5">
    <source>
        <dbReference type="SAM" id="Phobius"/>
    </source>
</evidence>
<keyword evidence="3 6" id="KW-0732">Signal</keyword>
<evidence type="ECO:0000313" key="8">
    <source>
        <dbReference type="EMBL" id="MBM2614253.1"/>
    </source>
</evidence>